<gene>
    <name evidence="2" type="ORF">GCM10022210_17760</name>
</gene>
<feature type="transmembrane region" description="Helical" evidence="1">
    <location>
        <begin position="168"/>
        <end position="187"/>
    </location>
</feature>
<evidence type="ECO:0000313" key="2">
    <source>
        <dbReference type="EMBL" id="GAA3969303.1"/>
    </source>
</evidence>
<keyword evidence="1" id="KW-0812">Transmembrane</keyword>
<organism evidence="2 3">
    <name type="scientific">Mucilaginibacter dorajii</name>
    <dbReference type="NCBI Taxonomy" id="692994"/>
    <lineage>
        <taxon>Bacteria</taxon>
        <taxon>Pseudomonadati</taxon>
        <taxon>Bacteroidota</taxon>
        <taxon>Sphingobacteriia</taxon>
        <taxon>Sphingobacteriales</taxon>
        <taxon>Sphingobacteriaceae</taxon>
        <taxon>Mucilaginibacter</taxon>
    </lineage>
</organism>
<keyword evidence="1" id="KW-1133">Transmembrane helix</keyword>
<dbReference type="Proteomes" id="UP001500742">
    <property type="component" value="Unassembled WGS sequence"/>
</dbReference>
<dbReference type="RefSeq" id="WP_259095909.1">
    <property type="nucleotide sequence ID" value="NZ_BAAAZC010000011.1"/>
</dbReference>
<dbReference type="EMBL" id="BAAAZC010000011">
    <property type="protein sequence ID" value="GAA3969303.1"/>
    <property type="molecule type" value="Genomic_DNA"/>
</dbReference>
<feature type="transmembrane region" description="Helical" evidence="1">
    <location>
        <begin position="12"/>
        <end position="33"/>
    </location>
</feature>
<feature type="transmembrane region" description="Helical" evidence="1">
    <location>
        <begin position="193"/>
        <end position="211"/>
    </location>
</feature>
<keyword evidence="3" id="KW-1185">Reference proteome</keyword>
<feature type="transmembrane region" description="Helical" evidence="1">
    <location>
        <begin position="287"/>
        <end position="307"/>
    </location>
</feature>
<evidence type="ECO:0000313" key="3">
    <source>
        <dbReference type="Proteomes" id="UP001500742"/>
    </source>
</evidence>
<name>A0ABP7PQQ1_9SPHI</name>
<accession>A0ABP7PQQ1</accession>
<feature type="transmembrane region" description="Helical" evidence="1">
    <location>
        <begin position="232"/>
        <end position="251"/>
    </location>
</feature>
<reference evidence="3" key="1">
    <citation type="journal article" date="2019" name="Int. J. Syst. Evol. Microbiol.">
        <title>The Global Catalogue of Microorganisms (GCM) 10K type strain sequencing project: providing services to taxonomists for standard genome sequencing and annotation.</title>
        <authorList>
            <consortium name="The Broad Institute Genomics Platform"/>
            <consortium name="The Broad Institute Genome Sequencing Center for Infectious Disease"/>
            <person name="Wu L."/>
            <person name="Ma J."/>
        </authorList>
    </citation>
    <scope>NUCLEOTIDE SEQUENCE [LARGE SCALE GENOMIC DNA]</scope>
    <source>
        <strain evidence="3">JCM 16601</strain>
    </source>
</reference>
<protein>
    <submittedName>
        <fullName evidence="2">Uncharacterized protein</fullName>
    </submittedName>
</protein>
<evidence type="ECO:0000256" key="1">
    <source>
        <dbReference type="SAM" id="Phobius"/>
    </source>
</evidence>
<comment type="caution">
    <text evidence="2">The sequence shown here is derived from an EMBL/GenBank/DDBJ whole genome shotgun (WGS) entry which is preliminary data.</text>
</comment>
<sequence>MNQEYKVSIGYKIFYLIAAAAIFVFGAFILGLTPRHNTGLLIAQTVFIAFAILILVSVLRGRIIVTDNSIIRVNFMQTKEILFADIKGFRIDQKTIRLERITPHDSKFSIARYSDFADIDDFKKWLRDNFVDLNSIEYQEGLNEILADSSLGLTEDERKSKLATARNISIAYSLGGVIILIGGALLHEIATNIAVSVLVLLYPLLGAVIMYRSNGLIRFFSKKTSPYYHVFLGVYMSTLFLLVISFTNYEILDYHNIWYFVIIAIAFAGLMKLASPNKVNTASEPKGGIAVLILVSLLYGYGCLLQINCLFDKSPEKIYHANVIDHYINHNKGTHPYLRIDTWGPQTKVKDIQVSMSFYNGQPIGSAVTVHLKKGLFNIPWYNISQ</sequence>
<feature type="transmembrane region" description="Helical" evidence="1">
    <location>
        <begin position="39"/>
        <end position="59"/>
    </location>
</feature>
<keyword evidence="1" id="KW-0472">Membrane</keyword>
<feature type="transmembrane region" description="Helical" evidence="1">
    <location>
        <begin position="257"/>
        <end position="275"/>
    </location>
</feature>
<proteinExistence type="predicted"/>